<dbReference type="InterPro" id="IPR048737">
    <property type="entry name" value="CetZ_C"/>
</dbReference>
<keyword evidence="2 5" id="KW-0547">Nucleotide-binding</keyword>
<feature type="compositionally biased region" description="Basic and acidic residues" evidence="6">
    <location>
        <begin position="447"/>
        <end position="456"/>
    </location>
</feature>
<dbReference type="Gene3D" id="3.40.50.1440">
    <property type="entry name" value="Tubulin/FtsZ, GTPase domain"/>
    <property type="match status" value="1"/>
</dbReference>
<dbReference type="GO" id="GO:0005737">
    <property type="term" value="C:cytoplasm"/>
    <property type="evidence" value="ECO:0007669"/>
    <property type="project" value="UniProtKB-SubCell"/>
</dbReference>
<dbReference type="GO" id="GO:0005525">
    <property type="term" value="F:GTP binding"/>
    <property type="evidence" value="ECO:0007669"/>
    <property type="project" value="UniProtKB-UniRule"/>
</dbReference>
<keyword evidence="4 5" id="KW-0342">GTP-binding</keyword>
<dbReference type="InterPro" id="IPR032907">
    <property type="entry name" value="CetZ"/>
</dbReference>
<feature type="binding site" evidence="5">
    <location>
        <position position="203"/>
    </location>
    <ligand>
        <name>GTP</name>
        <dbReference type="ChEBI" id="CHEBI:37565"/>
    </ligand>
</feature>
<feature type="region of interest" description="Disordered" evidence="6">
    <location>
        <begin position="484"/>
        <end position="629"/>
    </location>
</feature>
<feature type="compositionally biased region" description="Basic and acidic residues" evidence="6">
    <location>
        <begin position="562"/>
        <end position="593"/>
    </location>
</feature>
<dbReference type="GO" id="GO:0008360">
    <property type="term" value="P:regulation of cell shape"/>
    <property type="evidence" value="ECO:0007669"/>
    <property type="project" value="UniProtKB-UniRule"/>
</dbReference>
<dbReference type="Pfam" id="PF21011">
    <property type="entry name" value="CetZ_C"/>
    <property type="match status" value="1"/>
</dbReference>
<dbReference type="InterPro" id="IPR036525">
    <property type="entry name" value="Tubulin/FtsZ_GTPase_sf"/>
</dbReference>
<comment type="subcellular location">
    <subcellularLocation>
        <location evidence="5">Cytoplasm</location>
    </subcellularLocation>
</comment>
<dbReference type="SUPFAM" id="SSF52490">
    <property type="entry name" value="Tubulin nucleotide-binding domain-like"/>
    <property type="match status" value="1"/>
</dbReference>
<feature type="compositionally biased region" description="Basic and acidic residues" evidence="6">
    <location>
        <begin position="604"/>
        <end position="616"/>
    </location>
</feature>
<dbReference type="GO" id="GO:0003924">
    <property type="term" value="F:GTPase activity"/>
    <property type="evidence" value="ECO:0007669"/>
    <property type="project" value="InterPro"/>
</dbReference>
<organism evidence="9 10">
    <name type="scientific">Methanoculleus taiwanensis</name>
    <dbReference type="NCBI Taxonomy" id="1550565"/>
    <lineage>
        <taxon>Archaea</taxon>
        <taxon>Methanobacteriati</taxon>
        <taxon>Methanobacteriota</taxon>
        <taxon>Stenosarchaea group</taxon>
        <taxon>Methanomicrobia</taxon>
        <taxon>Methanomicrobiales</taxon>
        <taxon>Methanomicrobiaceae</taxon>
        <taxon>Methanoculleus</taxon>
    </lineage>
</organism>
<dbReference type="InterPro" id="IPR037103">
    <property type="entry name" value="Tubulin/FtsZ-like_C"/>
</dbReference>
<keyword evidence="9" id="KW-0131">Cell cycle</keyword>
<evidence type="ECO:0000313" key="10">
    <source>
        <dbReference type="Proteomes" id="UP000290932"/>
    </source>
</evidence>
<evidence type="ECO:0000256" key="4">
    <source>
        <dbReference type="ARBA" id="ARBA00023134"/>
    </source>
</evidence>
<dbReference type="Pfam" id="PF00091">
    <property type="entry name" value="Tubulin"/>
    <property type="match status" value="1"/>
</dbReference>
<accession>A0A498H2N1</accession>
<dbReference type="AlphaFoldDB" id="A0A498H2N1"/>
<gene>
    <name evidence="5" type="primary">cetZ</name>
    <name evidence="9" type="ORF">ABH15_05810</name>
</gene>
<evidence type="ECO:0000256" key="2">
    <source>
        <dbReference type="ARBA" id="ARBA00022741"/>
    </source>
</evidence>
<dbReference type="CDD" id="cd02202">
    <property type="entry name" value="CetZ_tubulin-like"/>
    <property type="match status" value="1"/>
</dbReference>
<comment type="caution">
    <text evidence="5">Lacks conserved residue(s) required for the propagation of feature annotation.</text>
</comment>
<comment type="caution">
    <text evidence="9">The sequence shown here is derived from an EMBL/GenBank/DDBJ whole genome shotgun (WGS) entry which is preliminary data.</text>
</comment>
<dbReference type="Proteomes" id="UP000290932">
    <property type="component" value="Unassembled WGS sequence"/>
</dbReference>
<protein>
    <recommendedName>
        <fullName evidence="5">Tubulin-like protein CetZ</fullName>
    </recommendedName>
</protein>
<keyword evidence="10" id="KW-1185">Reference proteome</keyword>
<feature type="domain" description="Tubulin/FtsZ GTPase" evidence="7">
    <location>
        <begin position="3"/>
        <end position="164"/>
    </location>
</feature>
<evidence type="ECO:0000256" key="1">
    <source>
        <dbReference type="ARBA" id="ARBA00006877"/>
    </source>
</evidence>
<feature type="domain" description="Tubulin-like CetZ C-terminal" evidence="8">
    <location>
        <begin position="197"/>
        <end position="374"/>
    </location>
</feature>
<feature type="binding site" evidence="5">
    <location>
        <position position="132"/>
    </location>
    <ligand>
        <name>GTP</name>
        <dbReference type="ChEBI" id="CHEBI:37565"/>
    </ligand>
</feature>
<name>A0A498H2N1_9EURY</name>
<evidence type="ECO:0000256" key="3">
    <source>
        <dbReference type="ARBA" id="ARBA00022960"/>
    </source>
</evidence>
<comment type="function">
    <text evidence="5">Involved in cell shape control.</text>
</comment>
<dbReference type="Gene3D" id="3.30.1330.20">
    <property type="entry name" value="Tubulin/FtsZ, C-terminal domain"/>
    <property type="match status" value="1"/>
</dbReference>
<evidence type="ECO:0000259" key="8">
    <source>
        <dbReference type="Pfam" id="PF21011"/>
    </source>
</evidence>
<dbReference type="GO" id="GO:0051301">
    <property type="term" value="P:cell division"/>
    <property type="evidence" value="ECO:0007669"/>
    <property type="project" value="UniProtKB-KW"/>
</dbReference>
<evidence type="ECO:0000256" key="6">
    <source>
        <dbReference type="SAM" id="MobiDB-lite"/>
    </source>
</evidence>
<feature type="binding site" evidence="5">
    <location>
        <position position="159"/>
    </location>
    <ligand>
        <name>GTP</name>
        <dbReference type="ChEBI" id="CHEBI:37565"/>
    </ligand>
</feature>
<dbReference type="OrthoDB" id="329751at2157"/>
<keyword evidence="9" id="KW-0132">Cell division</keyword>
<sequence length="629" mass="69766">MRVLAIGLGGAGARIVDKLYDHDRRSKVCCMSAVAIDIEANTLLQLRHLPETARIFFPPIDPDHPYDIARNIDIEEVMTRVQRLDTLEIDAILLCCGLGGSMVDFVPIIVKELRTSYVEPIFAVAILPRLAEGKKISAKAAADLELLREITDGTILFDNETWHDKLKSSLTATAKEKAGIKNQAARRIPSFPQNPRDMYDLLNDRIARQVGLLLRAGEFNEAGLEVAEIVLDAGEVLNTLQGSGYVSVGYAAEPLPGSWFDLFNRWRSSKYFIEGSHEKAARIVALAKRAVYEETSIPCDLTSADKALVLIAGPSAELSMKGFQTVRKWIDRSIAGLEMRSGDYPVKNTSYVGIIIMLSGLHNIPRVEEINQIRIEYLLEREEEERKSRQKAYPEPADEPKEDYPWADETEEEPYRPEEYGEEDGDEEMAGEATEEKDEMISLPGSKGEKKFRDDTIETIPRAAVRGDEDTIVLPGKEGKREIDITRKTVVSSAPAPKNGVFGPKEIRANSAPKELDASSGFTASVKPVQRPKEGTMTGEAVSLKQGGQRARDEIFSGDTVRIGDRPQRPSDDLLGRSGRGFDRGAGKPREVVPSRSGLNVIDHTTRTETGKKQKDDDTDPDDDFVWIT</sequence>
<dbReference type="InterPro" id="IPR003008">
    <property type="entry name" value="Tubulin_FtsZ_GTPase"/>
</dbReference>
<evidence type="ECO:0000256" key="5">
    <source>
        <dbReference type="HAMAP-Rule" id="MF_01946"/>
    </source>
</evidence>
<reference evidence="9 10" key="1">
    <citation type="journal article" date="2015" name="Int. J. Syst. Evol. Microbiol.">
        <title>Methanoculleus taiwanensis sp. nov., a methanogen isolated from deep marine sediment at the deformation front area near Taiwan.</title>
        <authorList>
            <person name="Weng C.Y."/>
            <person name="Chen S.C."/>
            <person name="Lai M.C."/>
            <person name="Wu S.Y."/>
            <person name="Lin S."/>
            <person name="Yang T.F."/>
            <person name="Chen P.C."/>
        </authorList>
    </citation>
    <scope>NUCLEOTIDE SEQUENCE [LARGE SCALE GENOMIC DNA]</scope>
    <source>
        <strain evidence="9 10">CYW4</strain>
    </source>
</reference>
<evidence type="ECO:0000259" key="7">
    <source>
        <dbReference type="Pfam" id="PF00091"/>
    </source>
</evidence>
<keyword evidence="3 5" id="KW-0133">Cell shape</keyword>
<dbReference type="HAMAP" id="MF_01946">
    <property type="entry name" value="CetZ"/>
    <property type="match status" value="1"/>
</dbReference>
<feature type="compositionally biased region" description="Acidic residues" evidence="6">
    <location>
        <begin position="617"/>
        <end position="629"/>
    </location>
</feature>
<feature type="region of interest" description="Disordered" evidence="6">
    <location>
        <begin position="387"/>
        <end position="463"/>
    </location>
</feature>
<feature type="compositionally biased region" description="Acidic residues" evidence="6">
    <location>
        <begin position="420"/>
        <end position="438"/>
    </location>
</feature>
<keyword evidence="5" id="KW-0963">Cytoplasm</keyword>
<dbReference type="EMBL" id="LHQS01000002">
    <property type="protein sequence ID" value="RXE56515.1"/>
    <property type="molecule type" value="Genomic_DNA"/>
</dbReference>
<proteinExistence type="inferred from homology"/>
<comment type="similarity">
    <text evidence="1 5">Belongs to the CetZ family.</text>
</comment>
<dbReference type="RefSeq" id="WP_128693439.1">
    <property type="nucleotide sequence ID" value="NZ_LHQS01000002.1"/>
</dbReference>
<evidence type="ECO:0000313" key="9">
    <source>
        <dbReference type="EMBL" id="RXE56515.1"/>
    </source>
</evidence>